<accession>A0ABR1TN10</accession>
<organism evidence="1 2">
    <name type="scientific">Apiospora saccharicola</name>
    <dbReference type="NCBI Taxonomy" id="335842"/>
    <lineage>
        <taxon>Eukaryota</taxon>
        <taxon>Fungi</taxon>
        <taxon>Dikarya</taxon>
        <taxon>Ascomycota</taxon>
        <taxon>Pezizomycotina</taxon>
        <taxon>Sordariomycetes</taxon>
        <taxon>Xylariomycetidae</taxon>
        <taxon>Amphisphaeriales</taxon>
        <taxon>Apiosporaceae</taxon>
        <taxon>Apiospora</taxon>
    </lineage>
</organism>
<dbReference type="Proteomes" id="UP001446871">
    <property type="component" value="Unassembled WGS sequence"/>
</dbReference>
<dbReference type="EMBL" id="JAQQWM010000009">
    <property type="protein sequence ID" value="KAK8047058.1"/>
    <property type="molecule type" value="Genomic_DNA"/>
</dbReference>
<evidence type="ECO:0000313" key="1">
    <source>
        <dbReference type="EMBL" id="KAK8047058.1"/>
    </source>
</evidence>
<reference evidence="1 2" key="1">
    <citation type="submission" date="2023-01" db="EMBL/GenBank/DDBJ databases">
        <title>Analysis of 21 Apiospora genomes using comparative genomics revels a genus with tremendous synthesis potential of carbohydrate active enzymes and secondary metabolites.</title>
        <authorList>
            <person name="Sorensen T."/>
        </authorList>
    </citation>
    <scope>NUCLEOTIDE SEQUENCE [LARGE SCALE GENOMIC DNA]</scope>
    <source>
        <strain evidence="1 2">CBS 83171</strain>
    </source>
</reference>
<evidence type="ECO:0000313" key="2">
    <source>
        <dbReference type="Proteomes" id="UP001446871"/>
    </source>
</evidence>
<comment type="caution">
    <text evidence="1">The sequence shown here is derived from an EMBL/GenBank/DDBJ whole genome shotgun (WGS) entry which is preliminary data.</text>
</comment>
<keyword evidence="2" id="KW-1185">Reference proteome</keyword>
<gene>
    <name evidence="1" type="ORF">PG996_015122</name>
</gene>
<protein>
    <submittedName>
        <fullName evidence="1">Uncharacterized protein</fullName>
    </submittedName>
</protein>
<sequence length="462" mass="53265">MTLESLAVELKVMILKESDAASILSLISASPTFHRIFYSSLAALPPYMNNADKETRKDEAAALKAVQLWRDNKFAFVPAARGSPPRHYPLGCIMPGFDPDFHLHHGVVLARLSCCVGDFIEDYVAKSRCDPLKDFYVYNNVPEWADETLKSLKPTSPLRSWKKKAVHLTDNELIKFQRAFFRFEFYARVHAHSANHAEYNADTNPLIKLAPSQTEEVACAYSYLYSLQMLAFEETDKVDELKTRMVDGRTFPVCHLSNSYSLNQLDTDILLRAKLASGIKRVWDSVTEPYKKRRELISDDIHRRIQAGNPTLGNNEFMRGVLNADPQCCLRSCCSNRWGLVFHSRNHRLRSRINNAMPNTRLDEGGDLSSGITPNYSWEKWRNRQIRHIKVPRRLQGPAPVQREAERVIATRRMCAWIFWDDQTLKRSLHRHRACDFKEVDMKGYLLENEKDVKEEEDEDGV</sequence>
<proteinExistence type="predicted"/>
<name>A0ABR1TN10_9PEZI</name>